<dbReference type="KEGG" id="fwa:DCMF_03865"/>
<dbReference type="Pfam" id="PF02441">
    <property type="entry name" value="Flavoprotein"/>
    <property type="match status" value="1"/>
</dbReference>
<name>A0A3G1L1H5_FORW1</name>
<accession>A0A3G1L1H5</accession>
<gene>
    <name evidence="2" type="ORF">DCMF_03865</name>
</gene>
<organism evidence="2 3">
    <name type="scientific">Formimonas warabiya</name>
    <dbReference type="NCBI Taxonomy" id="1761012"/>
    <lineage>
        <taxon>Bacteria</taxon>
        <taxon>Bacillati</taxon>
        <taxon>Bacillota</taxon>
        <taxon>Clostridia</taxon>
        <taxon>Eubacteriales</taxon>
        <taxon>Peptococcaceae</taxon>
        <taxon>Candidatus Formimonas</taxon>
    </lineage>
</organism>
<dbReference type="InterPro" id="IPR036551">
    <property type="entry name" value="Flavin_trans-like"/>
</dbReference>
<dbReference type="GO" id="GO:0003824">
    <property type="term" value="F:catalytic activity"/>
    <property type="evidence" value="ECO:0007669"/>
    <property type="project" value="InterPro"/>
</dbReference>
<protein>
    <recommendedName>
        <fullName evidence="1">Flavoprotein domain-containing protein</fullName>
    </recommendedName>
</protein>
<dbReference type="RefSeq" id="WP_214659069.1">
    <property type="nucleotide sequence ID" value="NZ_CP017634.1"/>
</dbReference>
<dbReference type="InterPro" id="IPR003382">
    <property type="entry name" value="Flavoprotein"/>
</dbReference>
<dbReference type="AlphaFoldDB" id="A0A3G1L1H5"/>
<dbReference type="Gene3D" id="3.40.50.1950">
    <property type="entry name" value="Flavin prenyltransferase-like"/>
    <property type="match status" value="1"/>
</dbReference>
<keyword evidence="3" id="KW-1185">Reference proteome</keyword>
<sequence>MTDQGEVPSRIAWGMTGAGHDLASCVELVCTLEQADIFLSRAAQEVLAAYRLFGRLKGTKHQLFFDDHASSRPVTRLYTGRYDLVVIAPVTANTIAKMAHGIADNLITNLFAHAGKCQIPTILLPCDGANELTSLTPQGEEVFIHVRQIDRENLARLAGWSGVRIVGDPAQLGDAIKHRSRW</sequence>
<dbReference type="EMBL" id="CP017634">
    <property type="protein sequence ID" value="ATW28335.1"/>
    <property type="molecule type" value="Genomic_DNA"/>
</dbReference>
<feature type="domain" description="Flavoprotein" evidence="1">
    <location>
        <begin position="10"/>
        <end position="131"/>
    </location>
</feature>
<evidence type="ECO:0000313" key="2">
    <source>
        <dbReference type="EMBL" id="ATW28335.1"/>
    </source>
</evidence>
<dbReference type="Proteomes" id="UP000323521">
    <property type="component" value="Chromosome"/>
</dbReference>
<evidence type="ECO:0000259" key="1">
    <source>
        <dbReference type="Pfam" id="PF02441"/>
    </source>
</evidence>
<evidence type="ECO:0000313" key="3">
    <source>
        <dbReference type="Proteomes" id="UP000323521"/>
    </source>
</evidence>
<proteinExistence type="predicted"/>
<dbReference type="SUPFAM" id="SSF52507">
    <property type="entry name" value="Homo-oligomeric flavin-containing Cys decarboxylases, HFCD"/>
    <property type="match status" value="1"/>
</dbReference>
<reference evidence="2 3" key="1">
    <citation type="submission" date="2016-10" db="EMBL/GenBank/DDBJ databases">
        <title>Complete Genome Sequence of Peptococcaceae strain DCMF.</title>
        <authorList>
            <person name="Edwards R.J."/>
            <person name="Holland S.I."/>
            <person name="Deshpande N.P."/>
            <person name="Wong Y.K."/>
            <person name="Ertan H."/>
            <person name="Manefield M."/>
            <person name="Russell T.L."/>
            <person name="Lee M.J."/>
        </authorList>
    </citation>
    <scope>NUCLEOTIDE SEQUENCE [LARGE SCALE GENOMIC DNA]</scope>
    <source>
        <strain evidence="2 3">DCMF</strain>
    </source>
</reference>